<dbReference type="PANTHER" id="PTHR30213">
    <property type="entry name" value="INNER MEMBRANE PROTEIN YHJD"/>
    <property type="match status" value="1"/>
</dbReference>
<comment type="subcellular location">
    <subcellularLocation>
        <location evidence="1">Cell membrane</location>
        <topology evidence="1">Multi-pass membrane protein</topology>
    </subcellularLocation>
</comment>
<dbReference type="AlphaFoldDB" id="A8LSD3"/>
<organism evidence="8 9">
    <name type="scientific">Dinoroseobacter shibae (strain DSM 16493 / NCIMB 14021 / DFL 12)</name>
    <dbReference type="NCBI Taxonomy" id="398580"/>
    <lineage>
        <taxon>Bacteria</taxon>
        <taxon>Pseudomonadati</taxon>
        <taxon>Pseudomonadota</taxon>
        <taxon>Alphaproteobacteria</taxon>
        <taxon>Rhodobacterales</taxon>
        <taxon>Roseobacteraceae</taxon>
        <taxon>Dinoroseobacter</taxon>
    </lineage>
</organism>
<keyword evidence="3 7" id="KW-0812">Transmembrane</keyword>
<accession>A8LSD3</accession>
<sequence>MPKADTDPENPVPEMFRHDRRQWMKALQSVGGKMDGWNIGLISAGVAFYGLLAIFPALAAVIAIWGLVADPMVVDQQMALVGELMPQEAYRLIDAQIDALTQTTSSTLGWATLLSILAALWSTRAGVSALMRGLNAIYGTPNRKSWRHYLAALSLTAVLVLVALVALTAVVITPIVLAFLPLGSWTELALRGTRWVVAIGVLLAGLSIVYRYGPNRTCVKMQWLTPGSIAVVVLWAAASLGFSYYLSNFGNYNEVYGSIGAVIALLMWLYISAFLLLLGAGLNVELERRAGLGPDAATRAEPPAAPPTAGVIADSGSV</sequence>
<feature type="transmembrane region" description="Helical" evidence="7">
    <location>
        <begin position="148"/>
        <end position="180"/>
    </location>
</feature>
<evidence type="ECO:0000256" key="5">
    <source>
        <dbReference type="ARBA" id="ARBA00023136"/>
    </source>
</evidence>
<keyword evidence="9" id="KW-1185">Reference proteome</keyword>
<feature type="transmembrane region" description="Helical" evidence="7">
    <location>
        <begin position="108"/>
        <end position="127"/>
    </location>
</feature>
<keyword evidence="4 7" id="KW-1133">Transmembrane helix</keyword>
<dbReference type="EMBL" id="CP000830">
    <property type="protein sequence ID" value="ABV92747.1"/>
    <property type="molecule type" value="Genomic_DNA"/>
</dbReference>
<evidence type="ECO:0000313" key="8">
    <source>
        <dbReference type="EMBL" id="ABV92747.1"/>
    </source>
</evidence>
<evidence type="ECO:0000313" key="9">
    <source>
        <dbReference type="Proteomes" id="UP000006833"/>
    </source>
</evidence>
<gene>
    <name evidence="8" type="ordered locus">Dshi_1005</name>
</gene>
<dbReference type="eggNOG" id="COG1295">
    <property type="taxonomic scope" value="Bacteria"/>
</dbReference>
<keyword evidence="2" id="KW-1003">Cell membrane</keyword>
<evidence type="ECO:0000256" key="7">
    <source>
        <dbReference type="SAM" id="Phobius"/>
    </source>
</evidence>
<evidence type="ECO:0000256" key="3">
    <source>
        <dbReference type="ARBA" id="ARBA00022692"/>
    </source>
</evidence>
<feature type="transmembrane region" description="Helical" evidence="7">
    <location>
        <begin position="258"/>
        <end position="279"/>
    </location>
</feature>
<dbReference type="PIRSF" id="PIRSF035875">
    <property type="entry name" value="RNase_BN"/>
    <property type="match status" value="1"/>
</dbReference>
<dbReference type="InterPro" id="IPR017039">
    <property type="entry name" value="Virul_fac_BrkB"/>
</dbReference>
<dbReference type="NCBIfam" id="TIGR00765">
    <property type="entry name" value="yihY_not_rbn"/>
    <property type="match status" value="1"/>
</dbReference>
<evidence type="ECO:0000256" key="6">
    <source>
        <dbReference type="SAM" id="MobiDB-lite"/>
    </source>
</evidence>
<dbReference type="Pfam" id="PF03631">
    <property type="entry name" value="Virul_fac_BrkB"/>
    <property type="match status" value="1"/>
</dbReference>
<feature type="transmembrane region" description="Helical" evidence="7">
    <location>
        <begin position="41"/>
        <end position="68"/>
    </location>
</feature>
<dbReference type="Proteomes" id="UP000006833">
    <property type="component" value="Chromosome"/>
</dbReference>
<dbReference type="PANTHER" id="PTHR30213:SF0">
    <property type="entry name" value="UPF0761 MEMBRANE PROTEIN YIHY"/>
    <property type="match status" value="1"/>
</dbReference>
<keyword evidence="5 7" id="KW-0472">Membrane</keyword>
<name>A8LSD3_DINSH</name>
<feature type="transmembrane region" description="Helical" evidence="7">
    <location>
        <begin position="192"/>
        <end position="212"/>
    </location>
</feature>
<dbReference type="RefSeq" id="WP_012177678.1">
    <property type="nucleotide sequence ID" value="NC_009952.1"/>
</dbReference>
<evidence type="ECO:0000256" key="1">
    <source>
        <dbReference type="ARBA" id="ARBA00004651"/>
    </source>
</evidence>
<dbReference type="KEGG" id="dsh:Dshi_1005"/>
<reference evidence="9" key="1">
    <citation type="journal article" date="2010" name="ISME J.">
        <title>The complete genome sequence of the algal symbiont Dinoroseobacter shibae: a hitchhiker's guide to life in the sea.</title>
        <authorList>
            <person name="Wagner-Dobler I."/>
            <person name="Ballhausen B."/>
            <person name="Berger M."/>
            <person name="Brinkhoff T."/>
            <person name="Buchholz I."/>
            <person name="Bunk B."/>
            <person name="Cypionka H."/>
            <person name="Daniel R."/>
            <person name="Drepper T."/>
            <person name="Gerdts G."/>
            <person name="Hahnke S."/>
            <person name="Han C."/>
            <person name="Jahn D."/>
            <person name="Kalhoefer D."/>
            <person name="Kiss H."/>
            <person name="Klenk H.P."/>
            <person name="Kyrpides N."/>
            <person name="Liebl W."/>
            <person name="Liesegang H."/>
            <person name="Meincke L."/>
            <person name="Pati A."/>
            <person name="Petersen J."/>
            <person name="Piekarski T."/>
            <person name="Pommerenke C."/>
            <person name="Pradella S."/>
            <person name="Pukall R."/>
            <person name="Rabus R."/>
            <person name="Stackebrandt E."/>
            <person name="Thole S."/>
            <person name="Thompson L."/>
            <person name="Tielen P."/>
            <person name="Tomasch J."/>
            <person name="von Jan M."/>
            <person name="Wanphrut N."/>
            <person name="Wichels A."/>
            <person name="Zech H."/>
            <person name="Simon M."/>
        </authorList>
    </citation>
    <scope>NUCLEOTIDE SEQUENCE [LARGE SCALE GENOMIC DNA]</scope>
    <source>
        <strain evidence="9">DSM 16493 / NCIMB 14021 / DFL 12</strain>
    </source>
</reference>
<proteinExistence type="predicted"/>
<dbReference type="STRING" id="398580.Dshi_1005"/>
<dbReference type="GO" id="GO:0005886">
    <property type="term" value="C:plasma membrane"/>
    <property type="evidence" value="ECO:0007669"/>
    <property type="project" value="UniProtKB-SubCell"/>
</dbReference>
<evidence type="ECO:0000256" key="4">
    <source>
        <dbReference type="ARBA" id="ARBA00022989"/>
    </source>
</evidence>
<dbReference type="HOGENOM" id="CLU_045539_0_0_5"/>
<evidence type="ECO:0000256" key="2">
    <source>
        <dbReference type="ARBA" id="ARBA00022475"/>
    </source>
</evidence>
<feature type="transmembrane region" description="Helical" evidence="7">
    <location>
        <begin position="224"/>
        <end position="246"/>
    </location>
</feature>
<feature type="region of interest" description="Disordered" evidence="6">
    <location>
        <begin position="295"/>
        <end position="318"/>
    </location>
</feature>
<protein>
    <submittedName>
        <fullName evidence="8">Putative ribonuclease BN</fullName>
    </submittedName>
</protein>